<name>A0A7K3VLV6_RHILE</name>
<proteinExistence type="predicted"/>
<evidence type="ECO:0000313" key="1">
    <source>
        <dbReference type="EMBL" id="NEK18150.1"/>
    </source>
</evidence>
<gene>
    <name evidence="1" type="ORF">GR257_25390</name>
</gene>
<dbReference type="EMBL" id="WUFV01000018">
    <property type="protein sequence ID" value="NEK18150.1"/>
    <property type="molecule type" value="Genomic_DNA"/>
</dbReference>
<dbReference type="AlphaFoldDB" id="A0A7K3VLV6"/>
<reference evidence="1 2" key="1">
    <citation type="submission" date="2019-12" db="EMBL/GenBank/DDBJ databases">
        <title>Rhizobium genotypes associated with high levels of biological nitrogen fixation by grain legumes in a temperate-maritime cropping system.</title>
        <authorList>
            <person name="Maluk M."/>
            <person name="Francesc Ferrando Molina F."/>
            <person name="Lopez Del Egido L."/>
            <person name="Lafos M."/>
            <person name="Langarica-Fuentes A."/>
            <person name="Gebre Yohannes G."/>
            <person name="Young M.W."/>
            <person name="Martin P."/>
            <person name="Gantlett R."/>
            <person name="Kenicer G."/>
            <person name="Hawes C."/>
            <person name="Begg G.S."/>
            <person name="Quilliam R.S."/>
            <person name="Squire G.R."/>
            <person name="Poole P.S."/>
            <person name="Young P.W."/>
            <person name="Iannetta P.M."/>
            <person name="James E.K."/>
        </authorList>
    </citation>
    <scope>NUCLEOTIDE SEQUENCE [LARGE SCALE GENOMIC DNA]</scope>
    <source>
        <strain evidence="1 2">JHI54</strain>
    </source>
</reference>
<dbReference type="RefSeq" id="WP_164048573.1">
    <property type="nucleotide sequence ID" value="NZ_WUFV01000018.1"/>
</dbReference>
<accession>A0A7K3VLV6</accession>
<evidence type="ECO:0000313" key="2">
    <source>
        <dbReference type="Proteomes" id="UP000471705"/>
    </source>
</evidence>
<dbReference type="Proteomes" id="UP000471705">
    <property type="component" value="Unassembled WGS sequence"/>
</dbReference>
<organism evidence="1 2">
    <name type="scientific">Rhizobium leguminosarum</name>
    <dbReference type="NCBI Taxonomy" id="384"/>
    <lineage>
        <taxon>Bacteria</taxon>
        <taxon>Pseudomonadati</taxon>
        <taxon>Pseudomonadota</taxon>
        <taxon>Alphaproteobacteria</taxon>
        <taxon>Hyphomicrobiales</taxon>
        <taxon>Rhizobiaceae</taxon>
        <taxon>Rhizobium/Agrobacterium group</taxon>
        <taxon>Rhizobium</taxon>
    </lineage>
</organism>
<sequence>MQIPIIDLRRFFEGEAPLVRPDWLLPQADTEFLRAFGALRHRRLGGLAGWVGEGIVCRASRALTFPEGLVSTYFGKQAWRVWGVNKTFFHDGTAVSKLEVSYKIARNTAKAASVNNVVLAMLERPVRVPGHADRRDWMLGQVGKAIASKFLDASSSKDARARNRSKDLVSSGRPCVFIQHTSRKSGNIPPHAREFILPVEYVETAWGLRQGKAAGIRVFYWQVKFQGQLVPVFYCQHDDASKEAARNLRLYLSRMWTEIECLAGCLRAISRGALAVEPRGAEAQELQKYINDAIKHIKRLGSNSSKIVGHDIYDIGYSVFETFNEQDVTRLEKALDVLEFRRNVVRAVKDMGTGSAPTTVIITQGVYMTKETYSFGPGSQLNQVQSGASATIGGPDNRTQTQIVNNTLTGLSAELEQLVLAAIKSGKLSLDGIEHEKTKEIVLEAQKPEPNATKILGALGTIEGALNHVSGIGEKIHAIADMIKSVL</sequence>
<comment type="caution">
    <text evidence="1">The sequence shown here is derived from an EMBL/GenBank/DDBJ whole genome shotgun (WGS) entry which is preliminary data.</text>
</comment>
<protein>
    <submittedName>
        <fullName evidence="1">Uncharacterized protein</fullName>
    </submittedName>
</protein>